<evidence type="ECO:0000256" key="1">
    <source>
        <dbReference type="ARBA" id="ARBA00003681"/>
    </source>
</evidence>
<dbReference type="PANTHER" id="PTHR33705:SF2">
    <property type="entry name" value="PHOSPHOCARRIER PROTEIN NPR"/>
    <property type="match status" value="1"/>
</dbReference>
<evidence type="ECO:0000313" key="7">
    <source>
        <dbReference type="EMBL" id="MBC8530961.1"/>
    </source>
</evidence>
<dbReference type="CDD" id="cd00367">
    <property type="entry name" value="PTS-HPr_like"/>
    <property type="match status" value="1"/>
</dbReference>
<proteinExistence type="predicted"/>
<evidence type="ECO:0000256" key="5">
    <source>
        <dbReference type="ARBA" id="ARBA00022683"/>
    </source>
</evidence>
<comment type="subcellular location">
    <subcellularLocation>
        <location evidence="2">Cytoplasm</location>
    </subcellularLocation>
</comment>
<dbReference type="PROSITE" id="PS51350">
    <property type="entry name" value="PTS_HPR_DOM"/>
    <property type="match status" value="1"/>
</dbReference>
<dbReference type="SUPFAM" id="SSF55594">
    <property type="entry name" value="HPr-like"/>
    <property type="match status" value="1"/>
</dbReference>
<dbReference type="PANTHER" id="PTHR33705">
    <property type="entry name" value="PHOSPHOCARRIER PROTEIN HPR"/>
    <property type="match status" value="1"/>
</dbReference>
<name>A0A926HQ77_9FIRM</name>
<gene>
    <name evidence="7" type="ORF">H8696_03775</name>
</gene>
<dbReference type="GO" id="GO:0005737">
    <property type="term" value="C:cytoplasm"/>
    <property type="evidence" value="ECO:0007669"/>
    <property type="project" value="UniProtKB-SubCell"/>
</dbReference>
<organism evidence="7 8">
    <name type="scientific">Gehongia tenuis</name>
    <dbReference type="NCBI Taxonomy" id="2763655"/>
    <lineage>
        <taxon>Bacteria</taxon>
        <taxon>Bacillati</taxon>
        <taxon>Bacillota</taxon>
        <taxon>Clostridia</taxon>
        <taxon>Christensenellales</taxon>
        <taxon>Christensenellaceae</taxon>
        <taxon>Gehongia</taxon>
    </lineage>
</organism>
<keyword evidence="4" id="KW-0963">Cytoplasm</keyword>
<evidence type="ECO:0000256" key="3">
    <source>
        <dbReference type="ARBA" id="ARBA00020422"/>
    </source>
</evidence>
<dbReference type="EMBL" id="JACRSR010000001">
    <property type="protein sequence ID" value="MBC8530961.1"/>
    <property type="molecule type" value="Genomic_DNA"/>
</dbReference>
<comment type="caution">
    <text evidence="7">The sequence shown here is derived from an EMBL/GenBank/DDBJ whole genome shotgun (WGS) entry which is preliminary data.</text>
</comment>
<keyword evidence="5" id="KW-0598">Phosphotransferase system</keyword>
<reference evidence="7" key="1">
    <citation type="submission" date="2020-08" db="EMBL/GenBank/DDBJ databases">
        <title>Genome public.</title>
        <authorList>
            <person name="Liu C."/>
            <person name="Sun Q."/>
        </authorList>
    </citation>
    <scope>NUCLEOTIDE SEQUENCE</scope>
    <source>
        <strain evidence="7">NSJ-53</strain>
    </source>
</reference>
<evidence type="ECO:0000259" key="6">
    <source>
        <dbReference type="PROSITE" id="PS51350"/>
    </source>
</evidence>
<dbReference type="PROSITE" id="PS00369">
    <property type="entry name" value="PTS_HPR_HIS"/>
    <property type="match status" value="1"/>
</dbReference>
<dbReference type="Pfam" id="PF00381">
    <property type="entry name" value="PTS-HPr"/>
    <property type="match status" value="1"/>
</dbReference>
<dbReference type="InterPro" id="IPR050399">
    <property type="entry name" value="HPr"/>
</dbReference>
<dbReference type="InterPro" id="IPR035895">
    <property type="entry name" value="HPr-like_sf"/>
</dbReference>
<comment type="function">
    <text evidence="1">General (non sugar-specific) component of the phosphoenolpyruvate-dependent sugar phosphotransferase system (sugar PTS). This major carbohydrate active-transport system catalyzes the phosphorylation of incoming sugar substrates concomitantly with their translocation across the cell membrane. The phosphoryl group from phosphoenolpyruvate (PEP) is transferred to the phosphoryl carrier protein HPr by enzyme I. Phospho-HPr then transfers it to the PTS EIIA domain.</text>
</comment>
<evidence type="ECO:0000256" key="4">
    <source>
        <dbReference type="ARBA" id="ARBA00022490"/>
    </source>
</evidence>
<evidence type="ECO:0000256" key="2">
    <source>
        <dbReference type="ARBA" id="ARBA00004496"/>
    </source>
</evidence>
<dbReference type="PRINTS" id="PR00107">
    <property type="entry name" value="PHOSPHOCPHPR"/>
</dbReference>
<evidence type="ECO:0000313" key="8">
    <source>
        <dbReference type="Proteomes" id="UP000623172"/>
    </source>
</evidence>
<feature type="domain" description="HPr" evidence="6">
    <location>
        <begin position="1"/>
        <end position="85"/>
    </location>
</feature>
<dbReference type="Proteomes" id="UP000623172">
    <property type="component" value="Unassembled WGS sequence"/>
</dbReference>
<dbReference type="Gene3D" id="3.30.1340.10">
    <property type="entry name" value="HPr-like"/>
    <property type="match status" value="1"/>
</dbReference>
<accession>A0A926HQ77</accession>
<protein>
    <recommendedName>
        <fullName evidence="3">Phosphocarrier protein HPr</fullName>
    </recommendedName>
</protein>
<keyword evidence="8" id="KW-1185">Reference proteome</keyword>
<dbReference type="InterPro" id="IPR000032">
    <property type="entry name" value="HPr-like"/>
</dbReference>
<dbReference type="NCBIfam" id="TIGR01003">
    <property type="entry name" value="PTS_HPr_family"/>
    <property type="match status" value="1"/>
</dbReference>
<sequence length="85" mass="9131">MKSFTYVITDPQGVHARPATELVQAAAKLQSAVTLKVGERSVSAKSIFAIMSLNIKKDTEIELILEGADECEGAKALEDILKANL</sequence>
<dbReference type="AlphaFoldDB" id="A0A926HQ77"/>
<dbReference type="RefSeq" id="WP_249315028.1">
    <property type="nucleotide sequence ID" value="NZ_JACRSR010000001.1"/>
</dbReference>
<dbReference type="GO" id="GO:0009401">
    <property type="term" value="P:phosphoenolpyruvate-dependent sugar phosphotransferase system"/>
    <property type="evidence" value="ECO:0007669"/>
    <property type="project" value="UniProtKB-KW"/>
</dbReference>
<dbReference type="InterPro" id="IPR001020">
    <property type="entry name" value="PTS_HPr_His_P_site"/>
</dbReference>